<dbReference type="PRINTS" id="PR00381">
    <property type="entry name" value="KINESINLIGHT"/>
</dbReference>
<protein>
    <submittedName>
        <fullName evidence="14">Tetratricopeptide repeat protein</fullName>
    </submittedName>
</protein>
<feature type="domain" description="SPOR" evidence="13">
    <location>
        <begin position="271"/>
        <end position="356"/>
    </location>
</feature>
<dbReference type="Proteomes" id="UP001375743">
    <property type="component" value="Unassembled WGS sequence"/>
</dbReference>
<organism evidence="14 15">
    <name type="scientific">Benzoatithermus flavus</name>
    <dbReference type="NCBI Taxonomy" id="3108223"/>
    <lineage>
        <taxon>Bacteria</taxon>
        <taxon>Pseudomonadati</taxon>
        <taxon>Pseudomonadota</taxon>
        <taxon>Alphaproteobacteria</taxon>
        <taxon>Geminicoccales</taxon>
        <taxon>Geminicoccaceae</taxon>
        <taxon>Benzoatithermus</taxon>
    </lineage>
</organism>
<comment type="similarity">
    <text evidence="2">Belongs to the kinesin light chain family.</text>
</comment>
<name>A0ABU8XPX9_9PROT</name>
<reference evidence="14 15" key="1">
    <citation type="submission" date="2024-01" db="EMBL/GenBank/DDBJ databases">
        <title>Multi-omics insights into the function and evolution of sodium benzoate biodegradation pathways in Benzoatithermus flavus gen. nov., sp. nov. from hot spring.</title>
        <authorList>
            <person name="Hu C.-J."/>
            <person name="Li W.-J."/>
        </authorList>
    </citation>
    <scope>NUCLEOTIDE SEQUENCE [LARGE SCALE GENOMIC DNA]</scope>
    <source>
        <strain evidence="14 15">SYSU G07066</strain>
    </source>
</reference>
<evidence type="ECO:0000256" key="9">
    <source>
        <dbReference type="ARBA" id="ARBA00023212"/>
    </source>
</evidence>
<dbReference type="Gene3D" id="1.25.40.10">
    <property type="entry name" value="Tetratricopeptide repeat domain"/>
    <property type="match status" value="1"/>
</dbReference>
<dbReference type="Gene3D" id="3.30.70.1070">
    <property type="entry name" value="Sporulation related repeat"/>
    <property type="match status" value="1"/>
</dbReference>
<dbReference type="Pfam" id="PF05036">
    <property type="entry name" value="SPOR"/>
    <property type="match status" value="1"/>
</dbReference>
<evidence type="ECO:0000259" key="13">
    <source>
        <dbReference type="PROSITE" id="PS51724"/>
    </source>
</evidence>
<dbReference type="SMART" id="SM00028">
    <property type="entry name" value="TPR"/>
    <property type="match status" value="4"/>
</dbReference>
<dbReference type="InterPro" id="IPR011990">
    <property type="entry name" value="TPR-like_helical_dom_sf"/>
</dbReference>
<evidence type="ECO:0000256" key="11">
    <source>
        <dbReference type="SAM" id="MobiDB-lite"/>
    </source>
</evidence>
<dbReference type="InterPro" id="IPR036680">
    <property type="entry name" value="SPOR-like_sf"/>
</dbReference>
<dbReference type="PROSITE" id="PS51724">
    <property type="entry name" value="SPOR"/>
    <property type="match status" value="1"/>
</dbReference>
<feature type="repeat" description="TPR" evidence="10">
    <location>
        <begin position="67"/>
        <end position="100"/>
    </location>
</feature>
<dbReference type="SUPFAM" id="SSF48452">
    <property type="entry name" value="TPR-like"/>
    <property type="match status" value="1"/>
</dbReference>
<dbReference type="EMBL" id="JBBLZC010000007">
    <property type="protein sequence ID" value="MEK0083272.1"/>
    <property type="molecule type" value="Genomic_DNA"/>
</dbReference>
<evidence type="ECO:0000256" key="10">
    <source>
        <dbReference type="PROSITE-ProRule" id="PRU00339"/>
    </source>
</evidence>
<keyword evidence="4" id="KW-0493">Microtubule</keyword>
<comment type="caution">
    <text evidence="14">The sequence shown here is derived from an EMBL/GenBank/DDBJ whole genome shotgun (WGS) entry which is preliminary data.</text>
</comment>
<dbReference type="PROSITE" id="PS50005">
    <property type="entry name" value="TPR"/>
    <property type="match status" value="3"/>
</dbReference>
<feature type="repeat" description="TPR" evidence="10">
    <location>
        <begin position="25"/>
        <end position="58"/>
    </location>
</feature>
<dbReference type="PANTHER" id="PTHR45783:SF3">
    <property type="entry name" value="KINESIN LIGHT CHAIN"/>
    <property type="match status" value="1"/>
</dbReference>
<feature type="signal peptide" evidence="12">
    <location>
        <begin position="1"/>
        <end position="20"/>
    </location>
</feature>
<keyword evidence="15" id="KW-1185">Reference proteome</keyword>
<evidence type="ECO:0000256" key="6">
    <source>
        <dbReference type="ARBA" id="ARBA00022803"/>
    </source>
</evidence>
<proteinExistence type="inferred from homology"/>
<evidence type="ECO:0000313" key="15">
    <source>
        <dbReference type="Proteomes" id="UP001375743"/>
    </source>
</evidence>
<dbReference type="Pfam" id="PF13424">
    <property type="entry name" value="TPR_12"/>
    <property type="match status" value="2"/>
</dbReference>
<dbReference type="InterPro" id="IPR007730">
    <property type="entry name" value="SPOR-like_dom"/>
</dbReference>
<keyword evidence="7" id="KW-0175">Coiled coil</keyword>
<keyword evidence="6 10" id="KW-0802">TPR repeat</keyword>
<accession>A0ABU8XPX9</accession>
<evidence type="ECO:0000256" key="3">
    <source>
        <dbReference type="ARBA" id="ARBA00022490"/>
    </source>
</evidence>
<comment type="subcellular location">
    <subcellularLocation>
        <location evidence="1">Cytoplasm</location>
        <location evidence="1">Cytoskeleton</location>
    </subcellularLocation>
</comment>
<evidence type="ECO:0000256" key="1">
    <source>
        <dbReference type="ARBA" id="ARBA00004245"/>
    </source>
</evidence>
<evidence type="ECO:0000256" key="2">
    <source>
        <dbReference type="ARBA" id="ARBA00009622"/>
    </source>
</evidence>
<evidence type="ECO:0000256" key="12">
    <source>
        <dbReference type="SAM" id="SignalP"/>
    </source>
</evidence>
<gene>
    <name evidence="14" type="ORF">U1T56_08910</name>
</gene>
<keyword evidence="8" id="KW-0505">Motor protein</keyword>
<evidence type="ECO:0000313" key="14">
    <source>
        <dbReference type="EMBL" id="MEK0083272.1"/>
    </source>
</evidence>
<evidence type="ECO:0000256" key="4">
    <source>
        <dbReference type="ARBA" id="ARBA00022701"/>
    </source>
</evidence>
<feature type="region of interest" description="Disordered" evidence="11">
    <location>
        <begin position="233"/>
        <end position="275"/>
    </location>
</feature>
<keyword evidence="9" id="KW-0206">Cytoskeleton</keyword>
<keyword evidence="3" id="KW-0963">Cytoplasm</keyword>
<evidence type="ECO:0000256" key="7">
    <source>
        <dbReference type="ARBA" id="ARBA00023054"/>
    </source>
</evidence>
<keyword evidence="12" id="KW-0732">Signal</keyword>
<dbReference type="PANTHER" id="PTHR45783">
    <property type="entry name" value="KINESIN LIGHT CHAIN"/>
    <property type="match status" value="1"/>
</dbReference>
<dbReference type="SUPFAM" id="SSF110997">
    <property type="entry name" value="Sporulation related repeat"/>
    <property type="match status" value="1"/>
</dbReference>
<feature type="chain" id="PRO_5046081203" evidence="12">
    <location>
        <begin position="21"/>
        <end position="356"/>
    </location>
</feature>
<feature type="repeat" description="TPR" evidence="10">
    <location>
        <begin position="108"/>
        <end position="141"/>
    </location>
</feature>
<dbReference type="InterPro" id="IPR002151">
    <property type="entry name" value="Kinesin_light"/>
</dbReference>
<evidence type="ECO:0000256" key="5">
    <source>
        <dbReference type="ARBA" id="ARBA00022737"/>
    </source>
</evidence>
<feature type="compositionally biased region" description="Pro residues" evidence="11">
    <location>
        <begin position="239"/>
        <end position="253"/>
    </location>
</feature>
<evidence type="ECO:0000256" key="8">
    <source>
        <dbReference type="ARBA" id="ARBA00023175"/>
    </source>
</evidence>
<dbReference type="InterPro" id="IPR019734">
    <property type="entry name" value="TPR_rpt"/>
</dbReference>
<dbReference type="RefSeq" id="WP_418159117.1">
    <property type="nucleotide sequence ID" value="NZ_JBBLZC010000007.1"/>
</dbReference>
<feature type="region of interest" description="Disordered" evidence="11">
    <location>
        <begin position="205"/>
        <end position="224"/>
    </location>
</feature>
<sequence length="356" mass="37635">MRRALAVLFSLFLLAAPALAAEPVAEDDYAKGLELFRAGRYEAALPYFESALDLAKSRYGADSPAIAPELNNLAEVYRLTGRLGEAEKLYKRAIELDERGGGEGSGLATSLNNLALVYRAQKKYDEAEKLYNRSLGLLEKSLGPNHPDVARALNNLAVLYRTKGEPERARPLQQRALAIAESTLGRDHPTTEVLRRNLAALDKGAAPARSPAAAPSPAAPVDEAMAKPVAAKPPVISAMPPPPPAAGTAPPPAETAAAPAAPPDEKPPPPAAGNGAFALQLAAVPDPAQVDAEWKRLKARYPALKELDLRAPQTVEVPGKGTFYRIIAGSFASRADAEAMCARLRQAGAACRLARP</sequence>
<keyword evidence="5" id="KW-0677">Repeat</keyword>